<organism evidence="1 2">
    <name type="scientific">Gibberella nygamai</name>
    <name type="common">Bean root rot disease fungus</name>
    <name type="synonym">Fusarium nygamai</name>
    <dbReference type="NCBI Taxonomy" id="42673"/>
    <lineage>
        <taxon>Eukaryota</taxon>
        <taxon>Fungi</taxon>
        <taxon>Dikarya</taxon>
        <taxon>Ascomycota</taxon>
        <taxon>Pezizomycotina</taxon>
        <taxon>Sordariomycetes</taxon>
        <taxon>Hypocreomycetidae</taxon>
        <taxon>Hypocreales</taxon>
        <taxon>Nectriaceae</taxon>
        <taxon>Fusarium</taxon>
        <taxon>Fusarium fujikuroi species complex</taxon>
    </lineage>
</organism>
<dbReference type="STRING" id="42673.A0A2K0WAZ2"/>
<sequence length="142" mass="15484">MWKRAYDRIRGGDYSPAGERHVYQYYNQAMKGNRVGTSTSDDELFEVYATRGGSAGTVKILAAIRPVAGKKTYNLAITGLSTVKVKGPTVMVRTYRLDGPNVSTAVGAPVDLGTFKHTIKNDQVSEFGESRLATTALSLEIY</sequence>
<reference evidence="1 2" key="1">
    <citation type="submission" date="2017-06" db="EMBL/GenBank/DDBJ databases">
        <title>Genome of Fusarium nygamai isolate CS10214.</title>
        <authorList>
            <person name="Gardiner D.M."/>
            <person name="Obanor F."/>
            <person name="Kazan K."/>
        </authorList>
    </citation>
    <scope>NUCLEOTIDE SEQUENCE [LARGE SCALE GENOMIC DNA]</scope>
    <source>
        <strain evidence="1 2">CS10214</strain>
    </source>
</reference>
<comment type="caution">
    <text evidence="1">The sequence shown here is derived from an EMBL/GenBank/DDBJ whole genome shotgun (WGS) entry which is preliminary data.</text>
</comment>
<keyword evidence="2" id="KW-1185">Reference proteome</keyword>
<dbReference type="Proteomes" id="UP000236664">
    <property type="component" value="Unassembled WGS sequence"/>
</dbReference>
<evidence type="ECO:0000313" key="1">
    <source>
        <dbReference type="EMBL" id="PNP79426.1"/>
    </source>
</evidence>
<dbReference type="AlphaFoldDB" id="A0A2K0WAZ2"/>
<evidence type="ECO:0000313" key="2">
    <source>
        <dbReference type="Proteomes" id="UP000236664"/>
    </source>
</evidence>
<accession>A0A2K0WAZ2</accession>
<gene>
    <name evidence="1" type="ORF">FNYG_07261</name>
</gene>
<protein>
    <submittedName>
        <fullName evidence="1">Uncharacterized protein</fullName>
    </submittedName>
</protein>
<dbReference type="EMBL" id="MTQA01000091">
    <property type="protein sequence ID" value="PNP79426.1"/>
    <property type="molecule type" value="Genomic_DNA"/>
</dbReference>
<name>A0A2K0WAZ2_GIBNY</name>
<dbReference type="OrthoDB" id="3445803at2759"/>
<proteinExistence type="predicted"/>